<dbReference type="AlphaFoldDB" id="A0A024TJC3"/>
<evidence type="ECO:0000259" key="1">
    <source>
        <dbReference type="PROSITE" id="PS50908"/>
    </source>
</evidence>
<dbReference type="PROSITE" id="PS50908">
    <property type="entry name" value="RWD"/>
    <property type="match status" value="1"/>
</dbReference>
<dbReference type="PIRSF" id="PIRSF038021">
    <property type="entry name" value="UCP038021_RWDD2"/>
    <property type="match status" value="1"/>
</dbReference>
<feature type="domain" description="RWD" evidence="1">
    <location>
        <begin position="20"/>
        <end position="142"/>
    </location>
</feature>
<dbReference type="eggNOG" id="ENOG502QR2G">
    <property type="taxonomic scope" value="Eukaryota"/>
</dbReference>
<dbReference type="VEuPathDB" id="FungiDB:H310_11930"/>
<reference evidence="2" key="1">
    <citation type="submission" date="2013-12" db="EMBL/GenBank/DDBJ databases">
        <title>The Genome Sequence of Aphanomyces invadans NJM9701.</title>
        <authorList>
            <consortium name="The Broad Institute Genomics Platform"/>
            <person name="Russ C."/>
            <person name="Tyler B."/>
            <person name="van West P."/>
            <person name="Dieguez-Uribeondo J."/>
            <person name="Young S.K."/>
            <person name="Zeng Q."/>
            <person name="Gargeya S."/>
            <person name="Fitzgerald M."/>
            <person name="Abouelleil A."/>
            <person name="Alvarado L."/>
            <person name="Chapman S.B."/>
            <person name="Gainer-Dewar J."/>
            <person name="Goldberg J."/>
            <person name="Griggs A."/>
            <person name="Gujja S."/>
            <person name="Hansen M."/>
            <person name="Howarth C."/>
            <person name="Imamovic A."/>
            <person name="Ireland A."/>
            <person name="Larimer J."/>
            <person name="McCowan C."/>
            <person name="Murphy C."/>
            <person name="Pearson M."/>
            <person name="Poon T.W."/>
            <person name="Priest M."/>
            <person name="Roberts A."/>
            <person name="Saif S."/>
            <person name="Shea T."/>
            <person name="Sykes S."/>
            <person name="Wortman J."/>
            <person name="Nusbaum C."/>
            <person name="Birren B."/>
        </authorList>
    </citation>
    <scope>NUCLEOTIDE SEQUENCE [LARGE SCALE GENOMIC DNA]</scope>
    <source>
        <strain evidence="2">NJM9701</strain>
    </source>
</reference>
<organism evidence="2">
    <name type="scientific">Aphanomyces invadans</name>
    <dbReference type="NCBI Taxonomy" id="157072"/>
    <lineage>
        <taxon>Eukaryota</taxon>
        <taxon>Sar</taxon>
        <taxon>Stramenopiles</taxon>
        <taxon>Oomycota</taxon>
        <taxon>Saprolegniomycetes</taxon>
        <taxon>Saprolegniales</taxon>
        <taxon>Verrucalvaceae</taxon>
        <taxon>Aphanomyces</taxon>
    </lineage>
</organism>
<dbReference type="Gene3D" id="3.10.110.10">
    <property type="entry name" value="Ubiquitin Conjugating Enzyme"/>
    <property type="match status" value="1"/>
</dbReference>
<dbReference type="GeneID" id="20088980"/>
<dbReference type="InterPro" id="IPR059181">
    <property type="entry name" value="RWDD2A-B_C"/>
</dbReference>
<dbReference type="PANTHER" id="PTHR15955">
    <property type="entry name" value="RWD DOMAIN CONTAINING PROTEIN 2"/>
    <property type="match status" value="1"/>
</dbReference>
<dbReference type="InterPro" id="IPR016135">
    <property type="entry name" value="UBQ-conjugating_enzyme/RWD"/>
</dbReference>
<dbReference type="OrthoDB" id="432412at2759"/>
<dbReference type="RefSeq" id="XP_008877017.1">
    <property type="nucleotide sequence ID" value="XM_008878795.1"/>
</dbReference>
<dbReference type="SUPFAM" id="SSF54495">
    <property type="entry name" value="UBC-like"/>
    <property type="match status" value="1"/>
</dbReference>
<name>A0A024TJC3_9STRA</name>
<protein>
    <recommendedName>
        <fullName evidence="1">RWD domain-containing protein</fullName>
    </recommendedName>
</protein>
<dbReference type="CDD" id="cd24163">
    <property type="entry name" value="RWDD2_C"/>
    <property type="match status" value="1"/>
</dbReference>
<evidence type="ECO:0000313" key="2">
    <source>
        <dbReference type="EMBL" id="ETV94255.1"/>
    </source>
</evidence>
<dbReference type="InterPro" id="IPR010541">
    <property type="entry name" value="Prp3_C"/>
</dbReference>
<dbReference type="Pfam" id="PF06544">
    <property type="entry name" value="Prp3_C"/>
    <property type="match status" value="1"/>
</dbReference>
<dbReference type="InterPro" id="IPR017359">
    <property type="entry name" value="Phi-like"/>
</dbReference>
<accession>A0A024TJC3</accession>
<dbReference type="PANTHER" id="PTHR15955:SF8">
    <property type="entry name" value="RWD DOMAIN-CONTAINING PROTEIN 2B-RELATED"/>
    <property type="match status" value="1"/>
</dbReference>
<dbReference type="InterPro" id="IPR006575">
    <property type="entry name" value="RWD_dom"/>
</dbReference>
<gene>
    <name evidence="2" type="ORF">H310_11930</name>
</gene>
<proteinExistence type="predicted"/>
<dbReference type="EMBL" id="KI913986">
    <property type="protein sequence ID" value="ETV94255.1"/>
    <property type="molecule type" value="Genomic_DNA"/>
</dbReference>
<sequence>MDEGTPLYPMTMPHIQQQLEELECLSSMFPSEGEMHVDPYVKVLFESAMQCSTEATTIDLPLVHVTLFLTTCIVDNYVAELKLTFPIDYPTEPLDLELVCPTLPRTHRTSIVNALQDVAAACAGAVSTLQVYHEAVERLGDYLARSTRFDDTPFRVASPRAVNSSEIGRRTIYFHHIIAPGKRQVIKDWAKELQLGGFSKIGWPGVIVVEGIEANVQEYVKRLQHLRWKQMVVRGEQIDMTRKLEPKFVELTDMSILASTCADAGLTDLFLTAMKIYR</sequence>
<dbReference type="Pfam" id="PF05773">
    <property type="entry name" value="RWD"/>
    <property type="match status" value="1"/>
</dbReference>